<evidence type="ECO:0000313" key="2">
    <source>
        <dbReference type="Proteomes" id="UP000056109"/>
    </source>
</evidence>
<dbReference type="Proteomes" id="UP000056109">
    <property type="component" value="Chromosome I"/>
</dbReference>
<dbReference type="AlphaFoldDB" id="A0A0U5ERQ0"/>
<name>A0A0U5ERQ0_9PROT</name>
<dbReference type="KEGG" id="asz:ASN_633"/>
<gene>
    <name evidence="1" type="ORF">ASN_633</name>
</gene>
<sequence length="51" mass="5365">MGAATRSFGSETAGDPEKPSTISLALLSCQSAVAFLPYPFRLAFICLPFSP</sequence>
<proteinExistence type="predicted"/>
<reference evidence="2" key="1">
    <citation type="submission" date="2014-09" db="EMBL/GenBank/DDBJ databases">
        <authorList>
            <person name="Illeghems K.G."/>
        </authorList>
    </citation>
    <scope>NUCLEOTIDE SEQUENCE [LARGE SCALE GENOMIC DNA]</scope>
    <source>
        <strain evidence="2">108B</strain>
    </source>
</reference>
<organism evidence="1 2">
    <name type="scientific">Acetobacter senegalensis</name>
    <dbReference type="NCBI Taxonomy" id="446692"/>
    <lineage>
        <taxon>Bacteria</taxon>
        <taxon>Pseudomonadati</taxon>
        <taxon>Pseudomonadota</taxon>
        <taxon>Alphaproteobacteria</taxon>
        <taxon>Acetobacterales</taxon>
        <taxon>Acetobacteraceae</taxon>
        <taxon>Acetobacter</taxon>
    </lineage>
</organism>
<keyword evidence="2" id="KW-1185">Reference proteome</keyword>
<evidence type="ECO:0000313" key="1">
    <source>
        <dbReference type="EMBL" id="CEF40047.1"/>
    </source>
</evidence>
<protein>
    <submittedName>
        <fullName evidence="1">Uncharacterized protein</fullName>
    </submittedName>
</protein>
<accession>A0A0U5ERQ0</accession>
<dbReference type="PROSITE" id="PS51257">
    <property type="entry name" value="PROKAR_LIPOPROTEIN"/>
    <property type="match status" value="1"/>
</dbReference>
<dbReference type="EMBL" id="LN606600">
    <property type="protein sequence ID" value="CEF40047.1"/>
    <property type="molecule type" value="Genomic_DNA"/>
</dbReference>